<accession>A0A3A8PQF0</accession>
<evidence type="ECO:0000313" key="2">
    <source>
        <dbReference type="EMBL" id="RKH57011.1"/>
    </source>
</evidence>
<dbReference type="Gene3D" id="3.20.20.370">
    <property type="entry name" value="Glycoside hydrolase/deacetylase"/>
    <property type="match status" value="2"/>
</dbReference>
<dbReference type="EMBL" id="RAWB01000191">
    <property type="protein sequence ID" value="RKH57011.1"/>
    <property type="molecule type" value="Genomic_DNA"/>
</dbReference>
<dbReference type="Proteomes" id="UP000272888">
    <property type="component" value="Unassembled WGS sequence"/>
</dbReference>
<sequence length="435" mass="48509">MLPLFHSQLTRWLFLCGLVLGAGGCRKPDAPFGEPVKTDFRTHPMQITGAFDGSKRFGMWLDTLEFARRTQRDTGKPVHFTYFINTAYYDPAVKNVEIDPLDVPTTQQEALVRWALTQQAVNEGHEVANHTVRHASGKTWSDEAWRRELDEFHAQVEANLFEPVRDASGRAVFPKWEPLKTAAPHQAGAACTADADCQVGTCLRLAQDVGVCGATCNANTPCAEGLVCGSPTWTTGTDVCVPPPVFPVEHEGQVLFDAKGVPQREKLKSYRVVGFRAPYLHFNFALYRVLAERRYAYDSSPSWKLGPPRRMTEAPALGMLQFPLMSYKGALTYPMDDAYNTKGGTGERMEADYQQAVLAAYEDLGRVPWNVGHHFALFRNGDYWKAMQHTFTHAARGCPDAQGKRHCPEVEFPSFRELAEQKIPAWDGTASAPKP</sequence>
<feature type="domain" description="NodB homology" evidence="1">
    <location>
        <begin position="78"/>
        <end position="158"/>
    </location>
</feature>
<dbReference type="Pfam" id="PF01522">
    <property type="entry name" value="Polysacc_deac_1"/>
    <property type="match status" value="1"/>
</dbReference>
<comment type="caution">
    <text evidence="2">The sequence shown here is derived from an EMBL/GenBank/DDBJ whole genome shotgun (WGS) entry which is preliminary data.</text>
</comment>
<evidence type="ECO:0000259" key="1">
    <source>
        <dbReference type="Pfam" id="PF01522"/>
    </source>
</evidence>
<reference evidence="3" key="1">
    <citation type="submission" date="2018-09" db="EMBL/GenBank/DDBJ databases">
        <authorList>
            <person name="Livingstone P.G."/>
            <person name="Whitworth D.E."/>
        </authorList>
    </citation>
    <scope>NUCLEOTIDE SEQUENCE [LARGE SCALE GENOMIC DNA]</scope>
    <source>
        <strain evidence="3">CA051B</strain>
    </source>
</reference>
<name>A0A3A8PQF0_9BACT</name>
<evidence type="ECO:0000313" key="3">
    <source>
        <dbReference type="Proteomes" id="UP000272888"/>
    </source>
</evidence>
<dbReference type="InterPro" id="IPR002509">
    <property type="entry name" value="NODB_dom"/>
</dbReference>
<dbReference type="InterPro" id="IPR011330">
    <property type="entry name" value="Glyco_hydro/deAcase_b/a-brl"/>
</dbReference>
<dbReference type="GO" id="GO:0005975">
    <property type="term" value="P:carbohydrate metabolic process"/>
    <property type="evidence" value="ECO:0007669"/>
    <property type="project" value="InterPro"/>
</dbReference>
<proteinExistence type="predicted"/>
<organism evidence="2 3">
    <name type="scientific">Corallococcus llansteffanensis</name>
    <dbReference type="NCBI Taxonomy" id="2316731"/>
    <lineage>
        <taxon>Bacteria</taxon>
        <taxon>Pseudomonadati</taxon>
        <taxon>Myxococcota</taxon>
        <taxon>Myxococcia</taxon>
        <taxon>Myxococcales</taxon>
        <taxon>Cystobacterineae</taxon>
        <taxon>Myxococcaceae</taxon>
        <taxon>Corallococcus</taxon>
    </lineage>
</organism>
<dbReference type="GO" id="GO:0016810">
    <property type="term" value="F:hydrolase activity, acting on carbon-nitrogen (but not peptide) bonds"/>
    <property type="evidence" value="ECO:0007669"/>
    <property type="project" value="InterPro"/>
</dbReference>
<dbReference type="RefSeq" id="WP_120644775.1">
    <property type="nucleotide sequence ID" value="NZ_RAWB01000191.1"/>
</dbReference>
<keyword evidence="3" id="KW-1185">Reference proteome</keyword>
<dbReference type="AlphaFoldDB" id="A0A3A8PQF0"/>
<gene>
    <name evidence="2" type="ORF">D7V93_19085</name>
</gene>
<dbReference type="SUPFAM" id="SSF88713">
    <property type="entry name" value="Glycoside hydrolase/deacetylase"/>
    <property type="match status" value="2"/>
</dbReference>
<protein>
    <recommendedName>
        <fullName evidence="1">NodB homology domain-containing protein</fullName>
    </recommendedName>
</protein>